<evidence type="ECO:0000313" key="1">
    <source>
        <dbReference type="EMBL" id="QNM06965.1"/>
    </source>
</evidence>
<gene>
    <name evidence="1" type="ORF">H9Q78_04030</name>
</gene>
<evidence type="ECO:0000313" key="2">
    <source>
        <dbReference type="Proteomes" id="UP000515823"/>
    </source>
</evidence>
<dbReference type="KEGG" id="qdo:H9Q78_04030"/>
<protein>
    <submittedName>
        <fullName evidence="1">DUF3795 domain-containing protein</fullName>
    </submittedName>
</protein>
<keyword evidence="2" id="KW-1185">Reference proteome</keyword>
<dbReference type="AlphaFoldDB" id="A0A7G9G833"/>
<dbReference type="EMBL" id="CP060634">
    <property type="protein sequence ID" value="QNM06965.1"/>
    <property type="molecule type" value="Genomic_DNA"/>
</dbReference>
<dbReference type="Proteomes" id="UP000515823">
    <property type="component" value="Chromosome"/>
</dbReference>
<name>A0A7G9G833_9FIRM</name>
<reference evidence="1 2" key="1">
    <citation type="submission" date="2020-08" db="EMBL/GenBank/DDBJ databases">
        <authorList>
            <person name="Liu C."/>
            <person name="Sun Q."/>
        </authorList>
    </citation>
    <scope>NUCLEOTIDE SEQUENCE [LARGE SCALE GENOMIC DNA]</scope>
    <source>
        <strain evidence="1 2">NSJ-38</strain>
    </source>
</reference>
<sequence>MKDFKREDLSFSLCGLNCRLCPMFLYHYCPGCGGGEGNQACGAAKCSLQHGKLEYCHLCGEFPCERYDRIDEYDSFITHRNRRKDMERFQKIGSEAYHSEQVQKAEILSFLLKNYNDGRRKSFFCLAVNLLDLEDIKDVMIRLTEAEGPDVRCMKQKAVQAAELFQDMAKQRNLVLKLNKKPKGR</sequence>
<proteinExistence type="predicted"/>
<organism evidence="1 2">
    <name type="scientific">Qiania dongpingensis</name>
    <dbReference type="NCBI Taxonomy" id="2763669"/>
    <lineage>
        <taxon>Bacteria</taxon>
        <taxon>Bacillati</taxon>
        <taxon>Bacillota</taxon>
        <taxon>Clostridia</taxon>
        <taxon>Lachnospirales</taxon>
        <taxon>Lachnospiraceae</taxon>
        <taxon>Qiania</taxon>
    </lineage>
</organism>
<dbReference type="RefSeq" id="WP_249304728.1">
    <property type="nucleotide sequence ID" value="NZ_CP060634.1"/>
</dbReference>
<accession>A0A7G9G833</accession>